<organism evidence="1 2">
    <name type="scientific">Gymnopus androsaceus JB14</name>
    <dbReference type="NCBI Taxonomy" id="1447944"/>
    <lineage>
        <taxon>Eukaryota</taxon>
        <taxon>Fungi</taxon>
        <taxon>Dikarya</taxon>
        <taxon>Basidiomycota</taxon>
        <taxon>Agaricomycotina</taxon>
        <taxon>Agaricomycetes</taxon>
        <taxon>Agaricomycetidae</taxon>
        <taxon>Agaricales</taxon>
        <taxon>Marasmiineae</taxon>
        <taxon>Omphalotaceae</taxon>
        <taxon>Gymnopus</taxon>
    </lineage>
</organism>
<gene>
    <name evidence="1" type="ORF">BT96DRAFT_660192</name>
</gene>
<evidence type="ECO:0000313" key="2">
    <source>
        <dbReference type="Proteomes" id="UP000799118"/>
    </source>
</evidence>
<reference evidence="1" key="1">
    <citation type="journal article" date="2019" name="Environ. Microbiol.">
        <title>Fungal ecological strategies reflected in gene transcription - a case study of two litter decomposers.</title>
        <authorList>
            <person name="Barbi F."/>
            <person name="Kohler A."/>
            <person name="Barry K."/>
            <person name="Baskaran P."/>
            <person name="Daum C."/>
            <person name="Fauchery L."/>
            <person name="Ihrmark K."/>
            <person name="Kuo A."/>
            <person name="LaButti K."/>
            <person name="Lipzen A."/>
            <person name="Morin E."/>
            <person name="Grigoriev I.V."/>
            <person name="Henrissat B."/>
            <person name="Lindahl B."/>
            <person name="Martin F."/>
        </authorList>
    </citation>
    <scope>NUCLEOTIDE SEQUENCE</scope>
    <source>
        <strain evidence="1">JB14</strain>
    </source>
</reference>
<dbReference type="AlphaFoldDB" id="A0A6A4HSU5"/>
<name>A0A6A4HSU5_9AGAR</name>
<sequence length="97" mass="10745">VLHPGLKLNYFQNRGWERQWINTAEAITRKEFEFYDNIEVAAEAAIPTVPSTASSSGGFNLFVHLAMPAATTSTSLNELDDYLKAPCEAISGDPLKW</sequence>
<dbReference type="EMBL" id="ML769461">
    <property type="protein sequence ID" value="KAE9400037.1"/>
    <property type="molecule type" value="Genomic_DNA"/>
</dbReference>
<dbReference type="Proteomes" id="UP000799118">
    <property type="component" value="Unassembled WGS sequence"/>
</dbReference>
<keyword evidence="2" id="KW-1185">Reference proteome</keyword>
<dbReference type="OrthoDB" id="3359487at2759"/>
<proteinExistence type="predicted"/>
<evidence type="ECO:0000313" key="1">
    <source>
        <dbReference type="EMBL" id="KAE9400037.1"/>
    </source>
</evidence>
<accession>A0A6A4HSU5</accession>
<protein>
    <submittedName>
        <fullName evidence="1">Uncharacterized protein</fullName>
    </submittedName>
</protein>
<feature type="non-terminal residue" evidence="1">
    <location>
        <position position="1"/>
    </location>
</feature>